<evidence type="ECO:0000256" key="1">
    <source>
        <dbReference type="SAM" id="SignalP"/>
    </source>
</evidence>
<evidence type="ECO:0000313" key="3">
    <source>
        <dbReference type="EMBL" id="SHF68636.1"/>
    </source>
</evidence>
<protein>
    <submittedName>
        <fullName evidence="3">D-alanyl-D-alanine carboxypeptidase</fullName>
    </submittedName>
</protein>
<dbReference type="InterPro" id="IPR050491">
    <property type="entry name" value="AmpC-like"/>
</dbReference>
<dbReference type="RefSeq" id="WP_234995742.1">
    <property type="nucleotide sequence ID" value="NZ_FQVN01000004.1"/>
</dbReference>
<dbReference type="Gene3D" id="3.40.710.10">
    <property type="entry name" value="DD-peptidase/beta-lactamase superfamily"/>
    <property type="match status" value="1"/>
</dbReference>
<gene>
    <name evidence="3" type="ORF">SAMN05444320_104540</name>
</gene>
<keyword evidence="4" id="KW-1185">Reference proteome</keyword>
<dbReference type="SUPFAM" id="SSF56601">
    <property type="entry name" value="beta-lactamase/transpeptidase-like"/>
    <property type="match status" value="1"/>
</dbReference>
<proteinExistence type="predicted"/>
<keyword evidence="3" id="KW-0121">Carboxypeptidase</keyword>
<accession>A0A1M5DP15</accession>
<dbReference type="Pfam" id="PF00144">
    <property type="entry name" value="Beta-lactamase"/>
    <property type="match status" value="1"/>
</dbReference>
<name>A0A1M5DP15_STRHI</name>
<keyword evidence="3" id="KW-0645">Protease</keyword>
<organism evidence="3 4">
    <name type="scientific">Streptoalloteichus hindustanus</name>
    <dbReference type="NCBI Taxonomy" id="2017"/>
    <lineage>
        <taxon>Bacteria</taxon>
        <taxon>Bacillati</taxon>
        <taxon>Actinomycetota</taxon>
        <taxon>Actinomycetes</taxon>
        <taxon>Pseudonocardiales</taxon>
        <taxon>Pseudonocardiaceae</taxon>
        <taxon>Streptoalloteichus</taxon>
    </lineage>
</organism>
<evidence type="ECO:0000259" key="2">
    <source>
        <dbReference type="Pfam" id="PF00144"/>
    </source>
</evidence>
<dbReference type="PANTHER" id="PTHR46825">
    <property type="entry name" value="D-ALANYL-D-ALANINE-CARBOXYPEPTIDASE/ENDOPEPTIDASE AMPH"/>
    <property type="match status" value="1"/>
</dbReference>
<dbReference type="AlphaFoldDB" id="A0A1M5DP15"/>
<reference evidence="3 4" key="1">
    <citation type="submission" date="2016-11" db="EMBL/GenBank/DDBJ databases">
        <authorList>
            <person name="Jaros S."/>
            <person name="Januszkiewicz K."/>
            <person name="Wedrychowicz H."/>
        </authorList>
    </citation>
    <scope>NUCLEOTIDE SEQUENCE [LARGE SCALE GENOMIC DNA]</scope>
    <source>
        <strain evidence="3 4">DSM 44523</strain>
    </source>
</reference>
<feature type="domain" description="Beta-lactamase-related" evidence="2">
    <location>
        <begin position="54"/>
        <end position="375"/>
    </location>
</feature>
<evidence type="ECO:0000313" key="4">
    <source>
        <dbReference type="Proteomes" id="UP000184501"/>
    </source>
</evidence>
<dbReference type="PANTHER" id="PTHR46825:SF7">
    <property type="entry name" value="D-ALANYL-D-ALANINE CARBOXYPEPTIDASE"/>
    <property type="match status" value="1"/>
</dbReference>
<dbReference type="GO" id="GO:0004180">
    <property type="term" value="F:carboxypeptidase activity"/>
    <property type="evidence" value="ECO:0007669"/>
    <property type="project" value="UniProtKB-KW"/>
</dbReference>
<dbReference type="InterPro" id="IPR012338">
    <property type="entry name" value="Beta-lactam/transpept-like"/>
</dbReference>
<feature type="chain" id="PRO_5012318959" evidence="1">
    <location>
        <begin position="29"/>
        <end position="423"/>
    </location>
</feature>
<dbReference type="InterPro" id="IPR001466">
    <property type="entry name" value="Beta-lactam-related"/>
</dbReference>
<sequence>MRLGMRRFTTAVVAATVAVGLFGPTALAAPETATAPEVRAQHDQDRAALRKAMSELVSSGAAGVQVRVHDEQGDWTGSSGVRELPTDERVPTNGRFRIGSITKTFVSTVVLQLVGEGRIGLDDPVARHLPRFGLDQRITVRMLLQHTSGLFNYTGDRTADGKFDPGIPLLGKEFLNWRYHTYQPDELVRFALSKPARFEPGARWQYSNTNYALAGLLIEKITGTPYARQVERRILRPLRLWETSLPGTAVDIPGPHAHGYFPYTENGKVHAVDITRHNVSWANAAGEIISTTRDLDRFVSALLGGTLLRPELLAVMRETRPIGDEMGYGLGLMTLDKGPACGGTMFGHDGGVPGYRSYLLSNADRSKRLELSVTVGAVNVDDLDAAMKFGNAIVAVVVTALCGGPAPSTHTASPLAALPSMRF</sequence>
<dbReference type="Proteomes" id="UP000184501">
    <property type="component" value="Unassembled WGS sequence"/>
</dbReference>
<feature type="signal peptide" evidence="1">
    <location>
        <begin position="1"/>
        <end position="28"/>
    </location>
</feature>
<dbReference type="STRING" id="2017.SAMN05444320_104540"/>
<dbReference type="EMBL" id="FQVN01000004">
    <property type="protein sequence ID" value="SHF68636.1"/>
    <property type="molecule type" value="Genomic_DNA"/>
</dbReference>
<keyword evidence="1" id="KW-0732">Signal</keyword>
<keyword evidence="3" id="KW-0378">Hydrolase</keyword>